<evidence type="ECO:0000256" key="5">
    <source>
        <dbReference type="ARBA" id="ARBA00022840"/>
    </source>
</evidence>
<dbReference type="PROSITE" id="PS00690">
    <property type="entry name" value="DEAH_ATP_HELICASE"/>
    <property type="match status" value="1"/>
</dbReference>
<dbReference type="GO" id="GO:0016787">
    <property type="term" value="F:hydrolase activity"/>
    <property type="evidence" value="ECO:0007669"/>
    <property type="project" value="UniProtKB-KW"/>
</dbReference>
<keyword evidence="6" id="KW-0694">RNA-binding</keyword>
<feature type="domain" description="Helicase ATP-binding" evidence="10">
    <location>
        <begin position="766"/>
        <end position="934"/>
    </location>
</feature>
<dbReference type="InterPro" id="IPR011709">
    <property type="entry name" value="DEAD-box_helicase_OB_fold"/>
</dbReference>
<dbReference type="CDD" id="cd18791">
    <property type="entry name" value="SF2_C_RHA"/>
    <property type="match status" value="1"/>
</dbReference>
<dbReference type="Proteomes" id="UP000265515">
    <property type="component" value="Unassembled WGS sequence"/>
</dbReference>
<dbReference type="EMBL" id="BFEA01000176">
    <property type="protein sequence ID" value="GBG73014.1"/>
    <property type="molecule type" value="Genomic_DNA"/>
</dbReference>
<dbReference type="SUPFAM" id="SSF52540">
    <property type="entry name" value="P-loop containing nucleoside triphosphate hydrolases"/>
    <property type="match status" value="1"/>
</dbReference>
<dbReference type="GO" id="GO:0005634">
    <property type="term" value="C:nucleus"/>
    <property type="evidence" value="ECO:0007669"/>
    <property type="project" value="TreeGrafter"/>
</dbReference>
<evidence type="ECO:0000256" key="7">
    <source>
        <dbReference type="ARBA" id="ARBA00047984"/>
    </source>
</evidence>
<feature type="compositionally biased region" description="Low complexity" evidence="9">
    <location>
        <begin position="187"/>
        <end position="196"/>
    </location>
</feature>
<feature type="compositionally biased region" description="Low complexity" evidence="9">
    <location>
        <begin position="260"/>
        <end position="285"/>
    </location>
</feature>
<dbReference type="InterPro" id="IPR011545">
    <property type="entry name" value="DEAD/DEAH_box_helicase_dom"/>
</dbReference>
<keyword evidence="2" id="KW-0547">Nucleotide-binding</keyword>
<keyword evidence="3" id="KW-0378">Hydrolase</keyword>
<feature type="compositionally biased region" description="Polar residues" evidence="9">
    <location>
        <begin position="57"/>
        <end position="68"/>
    </location>
</feature>
<dbReference type="Pfam" id="PF00271">
    <property type="entry name" value="Helicase_C"/>
    <property type="match status" value="1"/>
</dbReference>
<dbReference type="PROSITE" id="PS51192">
    <property type="entry name" value="HELICASE_ATP_BIND_1"/>
    <property type="match status" value="1"/>
</dbReference>
<dbReference type="STRING" id="69332.A0A388KSH8"/>
<dbReference type="Gene3D" id="3.40.50.300">
    <property type="entry name" value="P-loop containing nucleotide triphosphate hydrolases"/>
    <property type="match status" value="2"/>
</dbReference>
<reference evidence="12 13" key="1">
    <citation type="journal article" date="2018" name="Cell">
        <title>The Chara Genome: Secondary Complexity and Implications for Plant Terrestrialization.</title>
        <authorList>
            <person name="Nishiyama T."/>
            <person name="Sakayama H."/>
            <person name="Vries J.D."/>
            <person name="Buschmann H."/>
            <person name="Saint-Marcoux D."/>
            <person name="Ullrich K.K."/>
            <person name="Haas F.B."/>
            <person name="Vanderstraeten L."/>
            <person name="Becker D."/>
            <person name="Lang D."/>
            <person name="Vosolsobe S."/>
            <person name="Rombauts S."/>
            <person name="Wilhelmsson P.K.I."/>
            <person name="Janitza P."/>
            <person name="Kern R."/>
            <person name="Heyl A."/>
            <person name="Rumpler F."/>
            <person name="Villalobos L.I.A.C."/>
            <person name="Clay J.M."/>
            <person name="Skokan R."/>
            <person name="Toyoda A."/>
            <person name="Suzuki Y."/>
            <person name="Kagoshima H."/>
            <person name="Schijlen E."/>
            <person name="Tajeshwar N."/>
            <person name="Catarino B."/>
            <person name="Hetherington A.J."/>
            <person name="Saltykova A."/>
            <person name="Bonnot C."/>
            <person name="Breuninger H."/>
            <person name="Symeonidi A."/>
            <person name="Radhakrishnan G.V."/>
            <person name="Van Nieuwerburgh F."/>
            <person name="Deforce D."/>
            <person name="Chang C."/>
            <person name="Karol K.G."/>
            <person name="Hedrich R."/>
            <person name="Ulvskov P."/>
            <person name="Glockner G."/>
            <person name="Delwiche C.F."/>
            <person name="Petrasek J."/>
            <person name="Van de Peer Y."/>
            <person name="Friml J."/>
            <person name="Beilby M."/>
            <person name="Dolan L."/>
            <person name="Kohara Y."/>
            <person name="Sugano S."/>
            <person name="Fujiyama A."/>
            <person name="Delaux P.-M."/>
            <person name="Quint M."/>
            <person name="TheiBen G."/>
            <person name="Hagemann M."/>
            <person name="Harholt J."/>
            <person name="Dunand C."/>
            <person name="Zachgo S."/>
            <person name="Langdale J."/>
            <person name="Maumus F."/>
            <person name="Straeten D.V.D."/>
            <person name="Gould S.B."/>
            <person name="Rensing S.A."/>
        </authorList>
    </citation>
    <scope>NUCLEOTIDE SEQUENCE [LARGE SCALE GENOMIC DNA]</scope>
    <source>
        <strain evidence="12 13">S276</strain>
    </source>
</reference>
<evidence type="ECO:0000256" key="1">
    <source>
        <dbReference type="ARBA" id="ARBA00012552"/>
    </source>
</evidence>
<dbReference type="Gene3D" id="1.20.120.1080">
    <property type="match status" value="1"/>
</dbReference>
<gene>
    <name evidence="12" type="ORF">CBR_g12733</name>
</gene>
<comment type="catalytic activity">
    <reaction evidence="7">
        <text>ATP + H2O = ADP + phosphate + H(+)</text>
        <dbReference type="Rhea" id="RHEA:13065"/>
        <dbReference type="ChEBI" id="CHEBI:15377"/>
        <dbReference type="ChEBI" id="CHEBI:15378"/>
        <dbReference type="ChEBI" id="CHEBI:30616"/>
        <dbReference type="ChEBI" id="CHEBI:43474"/>
        <dbReference type="ChEBI" id="CHEBI:456216"/>
        <dbReference type="EC" id="3.6.4.13"/>
    </reaction>
</comment>
<evidence type="ECO:0000259" key="10">
    <source>
        <dbReference type="PROSITE" id="PS51192"/>
    </source>
</evidence>
<comment type="similarity">
    <text evidence="8">Belongs to the DExH box helicase family.</text>
</comment>
<dbReference type="OrthoDB" id="5600252at2759"/>
<dbReference type="Gene3D" id="3.30.160.20">
    <property type="match status" value="1"/>
</dbReference>
<dbReference type="SMART" id="SM00490">
    <property type="entry name" value="HELICc"/>
    <property type="match status" value="1"/>
</dbReference>
<dbReference type="InterPro" id="IPR001650">
    <property type="entry name" value="Helicase_C-like"/>
</dbReference>
<dbReference type="PROSITE" id="PS51194">
    <property type="entry name" value="HELICASE_CTER"/>
    <property type="match status" value="1"/>
</dbReference>
<name>A0A388KSH8_CHABU</name>
<evidence type="ECO:0000256" key="4">
    <source>
        <dbReference type="ARBA" id="ARBA00022806"/>
    </source>
</evidence>
<dbReference type="GO" id="GO:0005524">
    <property type="term" value="F:ATP binding"/>
    <property type="evidence" value="ECO:0007669"/>
    <property type="project" value="UniProtKB-KW"/>
</dbReference>
<evidence type="ECO:0000256" key="9">
    <source>
        <dbReference type="SAM" id="MobiDB-lite"/>
    </source>
</evidence>
<evidence type="ECO:0000256" key="8">
    <source>
        <dbReference type="ARBA" id="ARBA00060772"/>
    </source>
</evidence>
<dbReference type="Pfam" id="PF04408">
    <property type="entry name" value="WHD_HA2"/>
    <property type="match status" value="1"/>
</dbReference>
<evidence type="ECO:0000256" key="2">
    <source>
        <dbReference type="ARBA" id="ARBA00022741"/>
    </source>
</evidence>
<dbReference type="GO" id="GO:0003723">
    <property type="term" value="F:RNA binding"/>
    <property type="evidence" value="ECO:0007669"/>
    <property type="project" value="UniProtKB-KW"/>
</dbReference>
<evidence type="ECO:0000256" key="3">
    <source>
        <dbReference type="ARBA" id="ARBA00022801"/>
    </source>
</evidence>
<dbReference type="InterPro" id="IPR002464">
    <property type="entry name" value="DNA/RNA_helicase_DEAH_CS"/>
</dbReference>
<evidence type="ECO:0000256" key="6">
    <source>
        <dbReference type="ARBA" id="ARBA00022884"/>
    </source>
</evidence>
<feature type="compositionally biased region" description="Low complexity" evidence="9">
    <location>
        <begin position="140"/>
        <end position="152"/>
    </location>
</feature>
<dbReference type="Pfam" id="PF21010">
    <property type="entry name" value="HA2_C"/>
    <property type="match status" value="1"/>
</dbReference>
<keyword evidence="5" id="KW-0067">ATP-binding</keyword>
<feature type="domain" description="Helicase C-terminal" evidence="11">
    <location>
        <begin position="990"/>
        <end position="1159"/>
    </location>
</feature>
<evidence type="ECO:0000313" key="12">
    <source>
        <dbReference type="EMBL" id="GBG73014.1"/>
    </source>
</evidence>
<keyword evidence="13" id="KW-1185">Reference proteome</keyword>
<dbReference type="PANTHER" id="PTHR18934:SF259">
    <property type="entry name" value="RNA HELICASE"/>
    <property type="match status" value="1"/>
</dbReference>
<dbReference type="FunFam" id="3.40.50.300:FF:000526">
    <property type="entry name" value="DExH-box ATP-dependent RNA helicase DExH3"/>
    <property type="match status" value="1"/>
</dbReference>
<feature type="region of interest" description="Disordered" evidence="9">
    <location>
        <begin position="1"/>
        <end position="368"/>
    </location>
</feature>
<dbReference type="SMART" id="SM00487">
    <property type="entry name" value="DEXDc"/>
    <property type="match status" value="1"/>
</dbReference>
<evidence type="ECO:0000313" key="13">
    <source>
        <dbReference type="Proteomes" id="UP000265515"/>
    </source>
</evidence>
<comment type="caution">
    <text evidence="12">The sequence shown here is derived from an EMBL/GenBank/DDBJ whole genome shotgun (WGS) entry which is preliminary data.</text>
</comment>
<dbReference type="EC" id="3.6.4.13" evidence="1"/>
<protein>
    <recommendedName>
        <fullName evidence="1">RNA helicase</fullName>
        <ecNumber evidence="1">3.6.4.13</ecNumber>
    </recommendedName>
</protein>
<dbReference type="GO" id="GO:0003724">
    <property type="term" value="F:RNA helicase activity"/>
    <property type="evidence" value="ECO:0007669"/>
    <property type="project" value="UniProtKB-EC"/>
</dbReference>
<evidence type="ECO:0000259" key="11">
    <source>
        <dbReference type="PROSITE" id="PS51194"/>
    </source>
</evidence>
<feature type="compositionally biased region" description="Low complexity" evidence="9">
    <location>
        <begin position="80"/>
        <end position="117"/>
    </location>
</feature>
<feature type="compositionally biased region" description="Low complexity" evidence="9">
    <location>
        <begin position="207"/>
        <end position="236"/>
    </location>
</feature>
<keyword evidence="4" id="KW-0347">Helicase</keyword>
<dbReference type="CDD" id="cd17917">
    <property type="entry name" value="DEXHc_RHA-like"/>
    <property type="match status" value="1"/>
</dbReference>
<dbReference type="InterPro" id="IPR048333">
    <property type="entry name" value="HA2_WH"/>
</dbReference>
<accession>A0A388KSH8</accession>
<dbReference type="Gramene" id="GBG73014">
    <property type="protein sequence ID" value="GBG73014"/>
    <property type="gene ID" value="CBR_g12733"/>
</dbReference>
<sequence length="1533" mass="165937">MSGYAGANGLYMNNNQGHQYHQSYHHPPPQSSAGSRYSANGGGGSYGSESRYGAGSQNGNRSFDNQAGYQAGIYQHPHHPAQVAARQQQQSQRQQQQQQQQPPAHQQQQQPVTSHQQDASQGYHHQQTRQHDAAANMPYQPQSLLQQQQQQQRGATAHQGPVSSQRSNCDRGGNGMNSQSSHHQQRGSNSLSSTSGGSTGAPPTPVPAYTTAQQRQNQQQASSQQAAAPAYANSPSLRALPPATAAEKFRSSPQPPPRPMQSTPPLRPIPQLLRPPSQPSAAAPSRLFPTPPRQDPQQSSTPPPRQHQSPLLRAPILTNTNSQSPSPQPGSGLGSRPSGSTGGGFVAYRPPSVAASGGESSRPPPLLPASNGALLASGGTAASAARLAALGDGLGSALEGIMNDLNSTNKRKREVVSPPLEGLMNANPKILLVESPVFRGCTQQSLPFILDSIGSLSNPQYRAALKIPTKDGGESWAIGIWKTKKEAERLSALDACRQLHAAGLLTANGGTSSSGRSVTEKDNSNKMDLAWGENPKNILVNTPVFRAICGKGNAGGLPLKTYGRGPDHNKLFVCELPVPLGNGQVFLAQGTAKTKADAERLACTIACHKLHEKGLLQKPAKGEGGPESMIKAAIVQQQNEIPPVLQLGERECVIMENALQRWHAEGQPVASDPWGAYDVRDGSGGMRPDYGDPTGHNMYSRGEICGNGLANGFERISMTSWDEDKCAVQNELLKKEAERRMSDPALSAQRNARAGLPAFKERQMIVEMVQKNRAVVLTGETGCGKTTQVPQFILEDAELHGCGTDINIVVTQPRRIAAISVAERVAWERGEQIGNSVGYAIRLDSVNPRPKGNIIFCTTGILLRRLQRSDGLDGVSHVVVDEVHERDMDTDFLLIVMREILRVNCKLKLIVMSATLDATNFQRYFGSCPLVTIPGFTFPVQVKHLEELPSMMGSACPPAVLRAVSAGQHGQTRAQKEEDEDVDTDLAAATILWVGSRFGEGDGAVLCFLPGWDVISTVKEKLLVMPGSSKLHILLLHSQIPVGDQRAVFAKAPPGMRKVILATNIAETSVTIDDIVYVVDCGKVKENQFDPARNMTAFRVVWTSKSSARQRQGRAGRVQPGFCFRLYSKAVHDSMAEHQVPEMQRMPLEELCLQIKALSTPLNPDSRMDSPLYSIGNIESFLSKALQPPATSAVILAIKVLQQIGAIDESENLTVLGRTLAKLAVHPRIGKMLVYGALLGCLDPLLTIAAAACFRDPFLSPIGKRAEVDRIRESFAVGSCTRSDHLVLVQAFDAWESAAAMDGGRGYMFCDINFLSSNTMRLIGGMRKQFDRTLRDSHLTDSWVRIPNKEEAAVVARSVITAGLYPNVAKSEMYREAKGGKNAKSYRYRLGFRAEGSRVFVHPTSVIVEKKLNSDSHHFLVFQEKLLTTLIFARQCTLVPPLSLVFFGGLVRLQNATGVPGLPPGVSWEMLDVDGFLRFGVERRVAGLLLQLRQALDIVLARWVAGAHRTDGERAIVECVVELLKRASGPLFV</sequence>
<dbReference type="InterPro" id="IPR014001">
    <property type="entry name" value="Helicase_ATP-bd"/>
</dbReference>
<dbReference type="SMART" id="SM00847">
    <property type="entry name" value="HA2"/>
    <property type="match status" value="1"/>
</dbReference>
<dbReference type="PANTHER" id="PTHR18934">
    <property type="entry name" value="ATP-DEPENDENT RNA HELICASE"/>
    <property type="match status" value="1"/>
</dbReference>
<dbReference type="SUPFAM" id="SSF54768">
    <property type="entry name" value="dsRNA-binding domain-like"/>
    <property type="match status" value="1"/>
</dbReference>
<dbReference type="InterPro" id="IPR027417">
    <property type="entry name" value="P-loop_NTPase"/>
</dbReference>
<dbReference type="Pfam" id="PF00270">
    <property type="entry name" value="DEAD"/>
    <property type="match status" value="1"/>
</dbReference>
<dbReference type="Pfam" id="PF07717">
    <property type="entry name" value="OB_NTP_bind"/>
    <property type="match status" value="1"/>
</dbReference>
<dbReference type="FunFam" id="1.20.120.1080:FF:000002">
    <property type="entry name" value="Putative ATP-dependent RNA helicase DHX36"/>
    <property type="match status" value="1"/>
</dbReference>
<proteinExistence type="inferred from homology"/>
<organism evidence="12 13">
    <name type="scientific">Chara braunii</name>
    <name type="common">Braun's stonewort</name>
    <dbReference type="NCBI Taxonomy" id="69332"/>
    <lineage>
        <taxon>Eukaryota</taxon>
        <taxon>Viridiplantae</taxon>
        <taxon>Streptophyta</taxon>
        <taxon>Charophyceae</taxon>
        <taxon>Charales</taxon>
        <taxon>Characeae</taxon>
        <taxon>Chara</taxon>
    </lineage>
</organism>
<dbReference type="OMA" id="VHIVVTQ"/>
<dbReference type="InterPro" id="IPR007502">
    <property type="entry name" value="Helicase-assoc_dom"/>
</dbReference>